<dbReference type="GeneID" id="19320688"/>
<dbReference type="RefSeq" id="XP_007882353.1">
    <property type="nucleotide sequence ID" value="XM_007884162.1"/>
</dbReference>
<dbReference type="InterPro" id="IPR032466">
    <property type="entry name" value="Metal_Hydrolase"/>
</dbReference>
<dbReference type="FunFam" id="3.20.20.140:FF:000065">
    <property type="entry name" value="N-acetylglucosamine-6-phosphate deacetylase"/>
    <property type="match status" value="1"/>
</dbReference>
<dbReference type="PANTHER" id="PTHR11113">
    <property type="entry name" value="N-ACETYLGLUCOSAMINE-6-PHOSPHATE DEACETYLASE"/>
    <property type="match status" value="1"/>
</dbReference>
<accession>A0A061H115</accession>
<dbReference type="SUPFAM" id="SSF51556">
    <property type="entry name" value="Metallo-dependent hydrolases"/>
    <property type="match status" value="1"/>
</dbReference>
<feature type="region of interest" description="Disordered" evidence="2">
    <location>
        <begin position="280"/>
        <end position="302"/>
    </location>
</feature>
<gene>
    <name evidence="4" type="ORF">PFL1_06616</name>
</gene>
<evidence type="ECO:0000256" key="2">
    <source>
        <dbReference type="SAM" id="MobiDB-lite"/>
    </source>
</evidence>
<dbReference type="EMBL" id="KE361650">
    <property type="protein sequence ID" value="EPQ25749.1"/>
    <property type="molecule type" value="Genomic_DNA"/>
</dbReference>
<dbReference type="Proteomes" id="UP000053664">
    <property type="component" value="Unassembled WGS sequence"/>
</dbReference>
<dbReference type="Pfam" id="PF01979">
    <property type="entry name" value="Amidohydro_1"/>
    <property type="match status" value="1"/>
</dbReference>
<reference evidence="4 5" key="1">
    <citation type="journal article" date="2013" name="Plant Cell">
        <title>The transition from a phytopathogenic smut ancestor to an anamorphic biocontrol agent deciphered by comparative whole-genome analysis.</title>
        <authorList>
            <person name="Lefebvre F."/>
            <person name="Joly D.L."/>
            <person name="Labbe C."/>
            <person name="Teichmann B."/>
            <person name="Linning R."/>
            <person name="Belzile F."/>
            <person name="Bakkeren G."/>
            <person name="Belanger R.R."/>
        </authorList>
    </citation>
    <scope>NUCLEOTIDE SEQUENCE [LARGE SCALE GENOMIC DNA]</scope>
    <source>
        <strain evidence="4 5">PF-1</strain>
    </source>
</reference>
<dbReference type="Gene3D" id="3.20.20.140">
    <property type="entry name" value="Metal-dependent hydrolases"/>
    <property type="match status" value="1"/>
</dbReference>
<dbReference type="InterPro" id="IPR011059">
    <property type="entry name" value="Metal-dep_hydrolase_composite"/>
</dbReference>
<feature type="domain" description="Amidohydrolase-related" evidence="3">
    <location>
        <begin position="78"/>
        <end position="445"/>
    </location>
</feature>
<dbReference type="AlphaFoldDB" id="A0A061H115"/>
<evidence type="ECO:0000256" key="1">
    <source>
        <dbReference type="ARBA" id="ARBA00022801"/>
    </source>
</evidence>
<name>A0A061H115_9BASI</name>
<evidence type="ECO:0000313" key="4">
    <source>
        <dbReference type="EMBL" id="EPQ25749.1"/>
    </source>
</evidence>
<evidence type="ECO:0000313" key="5">
    <source>
        <dbReference type="Proteomes" id="UP000053664"/>
    </source>
</evidence>
<dbReference type="HOGENOM" id="CLU_032482_0_0_1"/>
<dbReference type="OrthoDB" id="10264777at2759"/>
<protein>
    <recommendedName>
        <fullName evidence="3">Amidohydrolase-related domain-containing protein</fullName>
    </recommendedName>
</protein>
<dbReference type="SUPFAM" id="SSF51338">
    <property type="entry name" value="Composite domain of metallo-dependent hydrolases"/>
    <property type="match status" value="1"/>
</dbReference>
<dbReference type="GO" id="GO:0006046">
    <property type="term" value="P:N-acetylglucosamine catabolic process"/>
    <property type="evidence" value="ECO:0007669"/>
    <property type="project" value="TreeGrafter"/>
</dbReference>
<dbReference type="InterPro" id="IPR006680">
    <property type="entry name" value="Amidohydro-rel"/>
</dbReference>
<dbReference type="eggNOG" id="KOG3892">
    <property type="taxonomic scope" value="Eukaryota"/>
</dbReference>
<keyword evidence="1" id="KW-0378">Hydrolase</keyword>
<dbReference type="GO" id="GO:0008448">
    <property type="term" value="F:N-acetylglucosamine-6-phosphate deacetylase activity"/>
    <property type="evidence" value="ECO:0007669"/>
    <property type="project" value="TreeGrafter"/>
</dbReference>
<proteinExistence type="predicted"/>
<dbReference type="KEGG" id="pfp:PFL1_06616"/>
<evidence type="ECO:0000259" key="3">
    <source>
        <dbReference type="Pfam" id="PF01979"/>
    </source>
</evidence>
<dbReference type="PANTHER" id="PTHR11113:SF14">
    <property type="entry name" value="N-ACETYLGLUCOSAMINE-6-PHOSPHATE DEACETYLASE"/>
    <property type="match status" value="1"/>
</dbReference>
<sequence length="459" mass="49151">MPSAHFAGSPGAANGSAAGQRGLLRLTNCSALLPDGSLAHDYTLLIDRDTGRIVDGQSDFYHNGRTYAETVDLKGNLLVPGYIDAQINGAYGVDFGHFDESLSTGDAQRRYTEGMDRFATRILETGVTSFVPTVITQKPELYRKILPVLAPRSKPVHAHSLGFHVEGPFISPCKKGMHSDLLIRSAANGIADLEDVYGSGPSGLDMRGVKIVTVAPEIEGVLAAIPELRKRGCTISIGHTNSDIDTAVEAHDAGASLITHLFNAMSAFNHRDPGVVGLLGRSNPPGSKTADGHAQNGKQREESRPYYGMIVDGYHCHPYSVRMAYSCHPSGCVLTSDAVPWMDPSKPDGIYPWREGQNVAKVGFKVVLEGTDTLAGSTVPLSECVKRLSEYASIPLHEAAACATIHPAKMLGIQDRKGLLQPGNDADLTVLDARTGDVVETWIMGVRAWSRGEGAEQKV</sequence>
<organism evidence="4 5">
    <name type="scientific">Pseudozyma flocculosa PF-1</name>
    <dbReference type="NCBI Taxonomy" id="1277687"/>
    <lineage>
        <taxon>Eukaryota</taxon>
        <taxon>Fungi</taxon>
        <taxon>Dikarya</taxon>
        <taxon>Basidiomycota</taxon>
        <taxon>Ustilaginomycotina</taxon>
        <taxon>Ustilaginomycetes</taxon>
        <taxon>Ustilaginales</taxon>
        <taxon>Ustilaginaceae</taxon>
        <taxon>Pseudozyma</taxon>
    </lineage>
</organism>